<dbReference type="Proteomes" id="UP000030787">
    <property type="component" value="Chromosome"/>
</dbReference>
<name>A0A0A7LDU3_9ARCH</name>
<sequence length="162" mass="18878">MSSQVMFFTDESVTELARYIGGEYPNYDYKGMVFSQPGLIEPVEIIPGMIQHGLALWADVLRIFDLAKEYYEKNKGQFIVVEIWLGYPIPPHTLMHETTIDLKDHVSGKWPKPLIDTLPDEKLLKDYRLEKGAEDFFGYTPTKTNPYFEWFTKYRLIDSGIK</sequence>
<organism evidence="1 2">
    <name type="scientific">Candidatus Methanoplasma termitum</name>
    <dbReference type="NCBI Taxonomy" id="1577791"/>
    <lineage>
        <taxon>Archaea</taxon>
        <taxon>Methanobacteriati</taxon>
        <taxon>Thermoplasmatota</taxon>
        <taxon>Thermoplasmata</taxon>
        <taxon>Methanomassiliicoccales</taxon>
        <taxon>Methanomassiliicoccaceae</taxon>
        <taxon>Candidatus Methanoplasma</taxon>
    </lineage>
</organism>
<keyword evidence="2" id="KW-1185">Reference proteome</keyword>
<dbReference type="KEGG" id="mear:Mpt1_c13830"/>
<protein>
    <submittedName>
        <fullName evidence="1">Uncharacterized protein</fullName>
    </submittedName>
</protein>
<evidence type="ECO:0000313" key="2">
    <source>
        <dbReference type="Proteomes" id="UP000030787"/>
    </source>
</evidence>
<evidence type="ECO:0000313" key="1">
    <source>
        <dbReference type="EMBL" id="AIZ57244.1"/>
    </source>
</evidence>
<proteinExistence type="predicted"/>
<dbReference type="EMBL" id="CP010070">
    <property type="protein sequence ID" value="AIZ57244.1"/>
    <property type="molecule type" value="Genomic_DNA"/>
</dbReference>
<reference evidence="1 2" key="1">
    <citation type="journal article" date="2014" name="Appl. Environ. Microbiol.">
        <title>Comparative Genome Analysis of 'Candidatus Methanoplasma termitum' Indicates a New Mode of Energy Metabolism in the Seventh Order of Methanogens.</title>
        <authorList>
            <person name="Lang K."/>
            <person name="Schuldes J."/>
            <person name="Klingl A."/>
            <person name="Poehlein A."/>
            <person name="Daniel R."/>
            <person name="Brune A."/>
        </authorList>
    </citation>
    <scope>NUCLEOTIDE SEQUENCE [LARGE SCALE GENOMIC DNA]</scope>
    <source>
        <strain evidence="2">Mpt1</strain>
    </source>
</reference>
<dbReference type="STRING" id="1577791.Mpt1_c13830"/>
<dbReference type="AlphaFoldDB" id="A0A0A7LDU3"/>
<accession>A0A0A7LDU3</accession>
<dbReference type="HOGENOM" id="CLU_1631558_0_0_2"/>
<gene>
    <name evidence="1" type="ORF">Mpt1_c13830</name>
</gene>